<dbReference type="STRING" id="1515746.HR45_15665"/>
<keyword evidence="1" id="KW-1133">Transmembrane helix</keyword>
<dbReference type="AlphaFoldDB" id="A0A094JEU6"/>
<organism evidence="2 3">
    <name type="scientific">Shewanella mangrovi</name>
    <dbReference type="NCBI Taxonomy" id="1515746"/>
    <lineage>
        <taxon>Bacteria</taxon>
        <taxon>Pseudomonadati</taxon>
        <taxon>Pseudomonadota</taxon>
        <taxon>Gammaproteobacteria</taxon>
        <taxon>Alteromonadales</taxon>
        <taxon>Shewanellaceae</taxon>
        <taxon>Shewanella</taxon>
    </lineage>
</organism>
<keyword evidence="3" id="KW-1185">Reference proteome</keyword>
<evidence type="ECO:0000313" key="2">
    <source>
        <dbReference type="EMBL" id="KFZ36569.1"/>
    </source>
</evidence>
<dbReference type="Proteomes" id="UP000029264">
    <property type="component" value="Unassembled WGS sequence"/>
</dbReference>
<feature type="transmembrane region" description="Helical" evidence="1">
    <location>
        <begin position="60"/>
        <end position="81"/>
    </location>
</feature>
<dbReference type="OrthoDB" id="7068432at2"/>
<evidence type="ECO:0000256" key="1">
    <source>
        <dbReference type="SAM" id="Phobius"/>
    </source>
</evidence>
<comment type="caution">
    <text evidence="2">The sequence shown here is derived from an EMBL/GenBank/DDBJ whole genome shotgun (WGS) entry which is preliminary data.</text>
</comment>
<dbReference type="EMBL" id="JPEO01000016">
    <property type="protein sequence ID" value="KFZ36569.1"/>
    <property type="molecule type" value="Genomic_DNA"/>
</dbReference>
<accession>A0A094JEU6</accession>
<evidence type="ECO:0000313" key="3">
    <source>
        <dbReference type="Proteomes" id="UP000029264"/>
    </source>
</evidence>
<proteinExistence type="predicted"/>
<protein>
    <submittedName>
        <fullName evidence="2">Uncharacterized protein</fullName>
    </submittedName>
</protein>
<gene>
    <name evidence="2" type="ORF">HR45_15665</name>
</gene>
<keyword evidence="1" id="KW-0812">Transmembrane</keyword>
<reference evidence="2 3" key="1">
    <citation type="submission" date="2014-06" db="EMBL/GenBank/DDBJ databases">
        <title>Shewanella sp. YQH10.</title>
        <authorList>
            <person name="Liu Y."/>
            <person name="Zeng R."/>
        </authorList>
    </citation>
    <scope>NUCLEOTIDE SEQUENCE [LARGE SCALE GENOMIC DNA]</scope>
    <source>
        <strain evidence="2 3">YQH10</strain>
    </source>
</reference>
<name>A0A094JEU6_9GAMM</name>
<sequence>MDTYLSSLLCLAAGGLFLVRNLSHLLNETQLRCYLQRSPKAKLWVNYFGFDRTFCLAQKLLLPLGCVVGCCLILLGCWDLLRLSGL</sequence>
<dbReference type="RefSeq" id="WP_037444639.1">
    <property type="nucleotide sequence ID" value="NZ_JPEO01000016.1"/>
</dbReference>
<keyword evidence="1" id="KW-0472">Membrane</keyword>